<sequence>MRAQYEREHQVTMSVMRILLGSVRDESRPMRFWRWLIDDIRSDHRRQEALYRTEGQVDAAFGRRPWLW</sequence>
<organism evidence="1 2">
    <name type="scientific">Ancylobacter novellus</name>
    <name type="common">Thiobacillus novellus</name>
    <dbReference type="NCBI Taxonomy" id="921"/>
    <lineage>
        <taxon>Bacteria</taxon>
        <taxon>Pseudomonadati</taxon>
        <taxon>Pseudomonadota</taxon>
        <taxon>Alphaproteobacteria</taxon>
        <taxon>Hyphomicrobiales</taxon>
        <taxon>Xanthobacteraceae</taxon>
        <taxon>Ancylobacter</taxon>
    </lineage>
</organism>
<dbReference type="Proteomes" id="UP000248887">
    <property type="component" value="Unassembled WGS sequence"/>
</dbReference>
<dbReference type="EMBL" id="QFQD01000017">
    <property type="protein sequence ID" value="PZQ83723.1"/>
    <property type="molecule type" value="Genomic_DNA"/>
</dbReference>
<name>A0A2W5SWV3_ANCNO</name>
<gene>
    <name evidence="1" type="ORF">DI549_07655</name>
</gene>
<protein>
    <submittedName>
        <fullName evidence="1">Uncharacterized protein</fullName>
    </submittedName>
</protein>
<dbReference type="AlphaFoldDB" id="A0A2W5SWV3"/>
<evidence type="ECO:0000313" key="1">
    <source>
        <dbReference type="EMBL" id="PZQ83723.1"/>
    </source>
</evidence>
<accession>A0A2W5SWV3</accession>
<proteinExistence type="predicted"/>
<comment type="caution">
    <text evidence="1">The sequence shown here is derived from an EMBL/GenBank/DDBJ whole genome shotgun (WGS) entry which is preliminary data.</text>
</comment>
<evidence type="ECO:0000313" key="2">
    <source>
        <dbReference type="Proteomes" id="UP000248887"/>
    </source>
</evidence>
<reference evidence="1 2" key="1">
    <citation type="submission" date="2017-08" db="EMBL/GenBank/DDBJ databases">
        <title>Infants hospitalized years apart are colonized by the same room-sourced microbial strains.</title>
        <authorList>
            <person name="Brooks B."/>
            <person name="Olm M.R."/>
            <person name="Firek B.A."/>
            <person name="Baker R."/>
            <person name="Thomas B.C."/>
            <person name="Morowitz M.J."/>
            <person name="Banfield J.F."/>
        </authorList>
    </citation>
    <scope>NUCLEOTIDE SEQUENCE [LARGE SCALE GENOMIC DNA]</scope>
    <source>
        <strain evidence="1">S2_005_001_R2_27</strain>
    </source>
</reference>